<dbReference type="Gene3D" id="1.10.510.10">
    <property type="entry name" value="Transferase(Phosphotransferase) domain 1"/>
    <property type="match status" value="1"/>
</dbReference>
<dbReference type="EC" id="2.7.11.1" evidence="2"/>
<comment type="caution">
    <text evidence="14">The sequence shown here is derived from an EMBL/GenBank/DDBJ whole genome shotgun (WGS) entry which is preliminary data.</text>
</comment>
<accession>A0A834G9Q3</accession>
<keyword evidence="5" id="KW-0808">Transferase</keyword>
<reference evidence="14" key="1">
    <citation type="submission" date="2019-11" db="EMBL/GenBank/DDBJ databases">
        <authorList>
            <person name="Liu Y."/>
            <person name="Hou J."/>
            <person name="Li T.-Q."/>
            <person name="Guan C.-H."/>
            <person name="Wu X."/>
            <person name="Wu H.-Z."/>
            <person name="Ling F."/>
            <person name="Zhang R."/>
            <person name="Shi X.-G."/>
            <person name="Ren J.-P."/>
            <person name="Chen E.-F."/>
            <person name="Sun J.-M."/>
        </authorList>
    </citation>
    <scope>NUCLEOTIDE SEQUENCE</scope>
    <source>
        <strain evidence="14">Adult_tree_wgs_1</strain>
        <tissue evidence="14">Leaves</tissue>
    </source>
</reference>
<dbReference type="EMBL" id="WJXA01000012">
    <property type="protein sequence ID" value="KAF7124451.1"/>
    <property type="molecule type" value="Genomic_DNA"/>
</dbReference>
<comment type="subcellular location">
    <subcellularLocation>
        <location evidence="1">Membrane</location>
        <topology evidence="1">Multi-pass membrane protein</topology>
    </subcellularLocation>
</comment>
<evidence type="ECO:0000256" key="5">
    <source>
        <dbReference type="ARBA" id="ARBA00022777"/>
    </source>
</evidence>
<dbReference type="OrthoDB" id="8904098at2759"/>
<dbReference type="Gene3D" id="1.20.1250.20">
    <property type="entry name" value="MFS general substrate transporter like domains"/>
    <property type="match status" value="3"/>
</dbReference>
<keyword evidence="6 12" id="KW-1133">Transmembrane helix</keyword>
<name>A0A834G9Q3_RHOSS</name>
<evidence type="ECO:0000256" key="10">
    <source>
        <dbReference type="ARBA" id="ARBA00048679"/>
    </source>
</evidence>
<keyword evidence="15" id="KW-1185">Reference proteome</keyword>
<dbReference type="PROSITE" id="PS50011">
    <property type="entry name" value="PROTEIN_KINASE_DOM"/>
    <property type="match status" value="1"/>
</dbReference>
<evidence type="ECO:0000256" key="9">
    <source>
        <dbReference type="ARBA" id="ARBA00047899"/>
    </source>
</evidence>
<dbReference type="SUPFAM" id="SSF56112">
    <property type="entry name" value="Protein kinase-like (PK-like)"/>
    <property type="match status" value="1"/>
</dbReference>
<sequence>MCMLEMATLDLEIPCSECDSIAKIYKKVTVGVKPEALSKVSDLELKAFIEKCIDQARQRPLAADLIKESFLSEAMLALKVFLNKACIIISPEDITPEGEASHAWSLCTVDQVEELKSLIRVIPLWSSSIMMSVNVTIVEHYRKRKAIESGYYYNPSGVVHMLATSLVPQHLLSGVVEGLTVIASNEFFYSELPKSMSSIAMSLSGLGLAVGSLLASLILSTVADITKRGGKGSWISSNINRSLYESYYWLLAVLSSVNLLYFLLCSWAYGPCADQGFSLLKDEGKDLKEEELPTSSRESFGVEFTLSLSFTEFNLGSLVLLSLSVCLLSFPAPGIYPERHIFDILSESPDPSEQDKRTIIVVDPSGQFRWYSDLLGAEIALLKSLKNEFIIVRYRLWRDDEHYPLNCITEACISKNLRDFGKKHCHVSMKALRKWSRQTLKGLDSLHTHVPRIIHRDLKCSNIFINGNVGKIGDLGLTAIVDETHHAHSLLGTPEYMVPELECDSIAKIYKKVTAGVKPQALNKVSDLKLKAFIEKCIDQARERPSAADLIKDPFLSEAMLALKVHDLHFLRGAKGSWISNNINISHYESYYWLLAVMSSVNLLYFLLCSWPYGPCADQGFSMLKDEGKDLKEEELPTVGNVGKNGEEEKSKGDAWSLEIRNSPLQV</sequence>
<comment type="catalytic activity">
    <reaction evidence="10">
        <text>L-seryl-[protein] + ATP = O-phospho-L-seryl-[protein] + ADP + H(+)</text>
        <dbReference type="Rhea" id="RHEA:17989"/>
        <dbReference type="Rhea" id="RHEA-COMP:9863"/>
        <dbReference type="Rhea" id="RHEA-COMP:11604"/>
        <dbReference type="ChEBI" id="CHEBI:15378"/>
        <dbReference type="ChEBI" id="CHEBI:29999"/>
        <dbReference type="ChEBI" id="CHEBI:30616"/>
        <dbReference type="ChEBI" id="CHEBI:83421"/>
        <dbReference type="ChEBI" id="CHEBI:456216"/>
        <dbReference type="EC" id="2.7.11.1"/>
    </reaction>
</comment>
<dbReference type="SMART" id="SM00220">
    <property type="entry name" value="S_TKc"/>
    <property type="match status" value="1"/>
</dbReference>
<dbReference type="InterPro" id="IPR008271">
    <property type="entry name" value="Ser/Thr_kinase_AS"/>
</dbReference>
<evidence type="ECO:0000256" key="6">
    <source>
        <dbReference type="ARBA" id="ARBA00022989"/>
    </source>
</evidence>
<dbReference type="PANTHER" id="PTHR13902">
    <property type="entry name" value="SERINE/THREONINE-PROTEIN KINASE WNK WITH NO LYSINE -RELATED"/>
    <property type="match status" value="1"/>
</dbReference>
<comment type="catalytic activity">
    <reaction evidence="9">
        <text>L-threonyl-[protein] + ATP = O-phospho-L-threonyl-[protein] + ADP + H(+)</text>
        <dbReference type="Rhea" id="RHEA:46608"/>
        <dbReference type="Rhea" id="RHEA-COMP:11060"/>
        <dbReference type="Rhea" id="RHEA-COMP:11605"/>
        <dbReference type="ChEBI" id="CHEBI:15378"/>
        <dbReference type="ChEBI" id="CHEBI:30013"/>
        <dbReference type="ChEBI" id="CHEBI:30616"/>
        <dbReference type="ChEBI" id="CHEBI:61977"/>
        <dbReference type="ChEBI" id="CHEBI:456216"/>
        <dbReference type="EC" id="2.7.11.1"/>
    </reaction>
</comment>
<dbReference type="InterPro" id="IPR036259">
    <property type="entry name" value="MFS_trans_sf"/>
</dbReference>
<keyword evidence="3" id="KW-0723">Serine/threonine-protein kinase</keyword>
<evidence type="ECO:0000256" key="12">
    <source>
        <dbReference type="SAM" id="Phobius"/>
    </source>
</evidence>
<evidence type="ECO:0000313" key="15">
    <source>
        <dbReference type="Proteomes" id="UP000626092"/>
    </source>
</evidence>
<keyword evidence="4 12" id="KW-0812">Transmembrane</keyword>
<evidence type="ECO:0000256" key="11">
    <source>
        <dbReference type="SAM" id="MobiDB-lite"/>
    </source>
</evidence>
<evidence type="ECO:0000256" key="7">
    <source>
        <dbReference type="ARBA" id="ARBA00023136"/>
    </source>
</evidence>
<gene>
    <name evidence="14" type="ORF">RHSIM_Rhsim12G0200800</name>
</gene>
<evidence type="ECO:0000313" key="14">
    <source>
        <dbReference type="EMBL" id="KAF7124451.1"/>
    </source>
</evidence>
<feature type="domain" description="Protein kinase" evidence="13">
    <location>
        <begin position="304"/>
        <end position="556"/>
    </location>
</feature>
<evidence type="ECO:0000256" key="3">
    <source>
        <dbReference type="ARBA" id="ARBA00022527"/>
    </source>
</evidence>
<dbReference type="GO" id="GO:0022857">
    <property type="term" value="F:transmembrane transporter activity"/>
    <property type="evidence" value="ECO:0007669"/>
    <property type="project" value="InterPro"/>
</dbReference>
<evidence type="ECO:0000256" key="1">
    <source>
        <dbReference type="ARBA" id="ARBA00004141"/>
    </source>
</evidence>
<keyword evidence="5" id="KW-0418">Kinase</keyword>
<dbReference type="Pfam" id="PF00069">
    <property type="entry name" value="Pkinase"/>
    <property type="match status" value="1"/>
</dbReference>
<evidence type="ECO:0000256" key="2">
    <source>
        <dbReference type="ARBA" id="ARBA00012513"/>
    </source>
</evidence>
<dbReference type="InterPro" id="IPR011009">
    <property type="entry name" value="Kinase-like_dom_sf"/>
</dbReference>
<proteinExistence type="inferred from homology"/>
<dbReference type="AlphaFoldDB" id="A0A834G9Q3"/>
<organism evidence="14 15">
    <name type="scientific">Rhododendron simsii</name>
    <name type="common">Sims's rhododendron</name>
    <dbReference type="NCBI Taxonomy" id="118357"/>
    <lineage>
        <taxon>Eukaryota</taxon>
        <taxon>Viridiplantae</taxon>
        <taxon>Streptophyta</taxon>
        <taxon>Embryophyta</taxon>
        <taxon>Tracheophyta</taxon>
        <taxon>Spermatophyta</taxon>
        <taxon>Magnoliopsida</taxon>
        <taxon>eudicotyledons</taxon>
        <taxon>Gunneridae</taxon>
        <taxon>Pentapetalae</taxon>
        <taxon>asterids</taxon>
        <taxon>Ericales</taxon>
        <taxon>Ericaceae</taxon>
        <taxon>Ericoideae</taxon>
        <taxon>Rhodoreae</taxon>
        <taxon>Rhododendron</taxon>
    </lineage>
</organism>
<dbReference type="InterPro" id="IPR000109">
    <property type="entry name" value="POT_fam"/>
</dbReference>
<evidence type="ECO:0000256" key="8">
    <source>
        <dbReference type="ARBA" id="ARBA00044504"/>
    </source>
</evidence>
<dbReference type="GO" id="GO:0016020">
    <property type="term" value="C:membrane"/>
    <property type="evidence" value="ECO:0007669"/>
    <property type="project" value="UniProtKB-SubCell"/>
</dbReference>
<dbReference type="Proteomes" id="UP000626092">
    <property type="component" value="Unassembled WGS sequence"/>
</dbReference>
<dbReference type="GO" id="GO:0005524">
    <property type="term" value="F:ATP binding"/>
    <property type="evidence" value="ECO:0007669"/>
    <property type="project" value="InterPro"/>
</dbReference>
<dbReference type="InterPro" id="IPR050588">
    <property type="entry name" value="WNK_Ser-Thr_kinase"/>
</dbReference>
<feature type="region of interest" description="Disordered" evidence="11">
    <location>
        <begin position="634"/>
        <end position="667"/>
    </location>
</feature>
<dbReference type="GO" id="GO:0004674">
    <property type="term" value="F:protein serine/threonine kinase activity"/>
    <property type="evidence" value="ECO:0007669"/>
    <property type="project" value="UniProtKB-KW"/>
</dbReference>
<protein>
    <recommendedName>
        <fullName evidence="2">non-specific serine/threonine protein kinase</fullName>
        <ecNumber evidence="2">2.7.11.1</ecNumber>
    </recommendedName>
</protein>
<feature type="transmembrane region" description="Helical" evidence="12">
    <location>
        <begin position="199"/>
        <end position="226"/>
    </location>
</feature>
<keyword evidence="7 12" id="KW-0472">Membrane</keyword>
<evidence type="ECO:0000259" key="13">
    <source>
        <dbReference type="PROSITE" id="PS50011"/>
    </source>
</evidence>
<dbReference type="Pfam" id="PF00854">
    <property type="entry name" value="PTR2"/>
    <property type="match status" value="1"/>
</dbReference>
<dbReference type="PROSITE" id="PS00108">
    <property type="entry name" value="PROTEIN_KINASE_ST"/>
    <property type="match status" value="1"/>
</dbReference>
<evidence type="ECO:0000256" key="4">
    <source>
        <dbReference type="ARBA" id="ARBA00022692"/>
    </source>
</evidence>
<dbReference type="InterPro" id="IPR000719">
    <property type="entry name" value="Prot_kinase_dom"/>
</dbReference>
<comment type="similarity">
    <text evidence="8">Belongs to the major facilitator superfamily. Phosphate:H(+) symporter (TC 2.A.1.9) family.</text>
</comment>
<feature type="transmembrane region" description="Helical" evidence="12">
    <location>
        <begin position="247"/>
        <end position="269"/>
    </location>
</feature>